<dbReference type="InterPro" id="IPR004358">
    <property type="entry name" value="Sig_transdc_His_kin-like_C"/>
</dbReference>
<evidence type="ECO:0000256" key="4">
    <source>
        <dbReference type="ARBA" id="ARBA00022679"/>
    </source>
</evidence>
<keyword evidence="3" id="KW-0597">Phosphoprotein</keyword>
<dbReference type="InterPro" id="IPR036890">
    <property type="entry name" value="HATPase_C_sf"/>
</dbReference>
<keyword evidence="6" id="KW-0902">Two-component regulatory system</keyword>
<dbReference type="InterPro" id="IPR005467">
    <property type="entry name" value="His_kinase_dom"/>
</dbReference>
<evidence type="ECO:0000313" key="9">
    <source>
        <dbReference type="Proteomes" id="UP000540787"/>
    </source>
</evidence>
<dbReference type="SMART" id="SM00388">
    <property type="entry name" value="HisKA"/>
    <property type="match status" value="1"/>
</dbReference>
<dbReference type="RefSeq" id="WP_183554390.1">
    <property type="nucleotide sequence ID" value="NZ_JACHBX010000002.1"/>
</dbReference>
<evidence type="ECO:0000259" key="7">
    <source>
        <dbReference type="PROSITE" id="PS50109"/>
    </source>
</evidence>
<dbReference type="Gene3D" id="3.30.565.10">
    <property type="entry name" value="Histidine kinase-like ATPase, C-terminal domain"/>
    <property type="match status" value="1"/>
</dbReference>
<dbReference type="Pfam" id="PF02518">
    <property type="entry name" value="HATPase_c"/>
    <property type="match status" value="1"/>
</dbReference>
<feature type="domain" description="Histidine kinase" evidence="7">
    <location>
        <begin position="158"/>
        <end position="370"/>
    </location>
</feature>
<dbReference type="PANTHER" id="PTHR43711">
    <property type="entry name" value="TWO-COMPONENT HISTIDINE KINASE"/>
    <property type="match status" value="1"/>
</dbReference>
<accession>A0A7X0CEH4</accession>
<dbReference type="PANTHER" id="PTHR43711:SF1">
    <property type="entry name" value="HISTIDINE KINASE 1"/>
    <property type="match status" value="1"/>
</dbReference>
<evidence type="ECO:0000256" key="6">
    <source>
        <dbReference type="ARBA" id="ARBA00023012"/>
    </source>
</evidence>
<reference evidence="8 9" key="1">
    <citation type="submission" date="2020-08" db="EMBL/GenBank/DDBJ databases">
        <title>The Agave Microbiome: Exploring the role of microbial communities in plant adaptations to desert environments.</title>
        <authorList>
            <person name="Partida-Martinez L.P."/>
        </authorList>
    </citation>
    <scope>NUCLEOTIDE SEQUENCE [LARGE SCALE GENOMIC DNA]</scope>
    <source>
        <strain evidence="8 9">AT3.2</strain>
    </source>
</reference>
<evidence type="ECO:0000256" key="5">
    <source>
        <dbReference type="ARBA" id="ARBA00022777"/>
    </source>
</evidence>
<comment type="catalytic activity">
    <reaction evidence="1">
        <text>ATP + protein L-histidine = ADP + protein N-phospho-L-histidine.</text>
        <dbReference type="EC" id="2.7.13.3"/>
    </reaction>
</comment>
<evidence type="ECO:0000256" key="3">
    <source>
        <dbReference type="ARBA" id="ARBA00022553"/>
    </source>
</evidence>
<evidence type="ECO:0000313" key="8">
    <source>
        <dbReference type="EMBL" id="MBB6134113.1"/>
    </source>
</evidence>
<dbReference type="SUPFAM" id="SSF47384">
    <property type="entry name" value="Homodimeric domain of signal transducing histidine kinase"/>
    <property type="match status" value="1"/>
</dbReference>
<organism evidence="8 9">
    <name type="scientific">Massilia aurea</name>
    <dbReference type="NCBI Taxonomy" id="373040"/>
    <lineage>
        <taxon>Bacteria</taxon>
        <taxon>Pseudomonadati</taxon>
        <taxon>Pseudomonadota</taxon>
        <taxon>Betaproteobacteria</taxon>
        <taxon>Burkholderiales</taxon>
        <taxon>Oxalobacteraceae</taxon>
        <taxon>Telluria group</taxon>
        <taxon>Massilia</taxon>
    </lineage>
</organism>
<dbReference type="InterPro" id="IPR050736">
    <property type="entry name" value="Sensor_HK_Regulatory"/>
</dbReference>
<dbReference type="EC" id="2.7.13.3" evidence="2"/>
<dbReference type="InterPro" id="IPR036097">
    <property type="entry name" value="HisK_dim/P_sf"/>
</dbReference>
<gene>
    <name evidence="8" type="ORF">HD842_002255</name>
</gene>
<dbReference type="AlphaFoldDB" id="A0A7X0CEH4"/>
<dbReference type="PROSITE" id="PS50109">
    <property type="entry name" value="HIS_KIN"/>
    <property type="match status" value="1"/>
</dbReference>
<protein>
    <recommendedName>
        <fullName evidence="2">histidine kinase</fullName>
        <ecNumber evidence="2">2.7.13.3</ecNumber>
    </recommendedName>
</protein>
<dbReference type="CDD" id="cd00082">
    <property type="entry name" value="HisKA"/>
    <property type="match status" value="1"/>
</dbReference>
<dbReference type="Gene3D" id="1.10.287.130">
    <property type="match status" value="1"/>
</dbReference>
<dbReference type="PRINTS" id="PR00344">
    <property type="entry name" value="BCTRLSENSOR"/>
</dbReference>
<dbReference type="SMART" id="SM00387">
    <property type="entry name" value="HATPase_c"/>
    <property type="match status" value="1"/>
</dbReference>
<comment type="caution">
    <text evidence="8">The sequence shown here is derived from an EMBL/GenBank/DDBJ whole genome shotgun (WGS) entry which is preliminary data.</text>
</comment>
<evidence type="ECO:0000256" key="1">
    <source>
        <dbReference type="ARBA" id="ARBA00000085"/>
    </source>
</evidence>
<keyword evidence="9" id="KW-1185">Reference proteome</keyword>
<dbReference type="GO" id="GO:0000155">
    <property type="term" value="F:phosphorelay sensor kinase activity"/>
    <property type="evidence" value="ECO:0007669"/>
    <property type="project" value="InterPro"/>
</dbReference>
<dbReference type="SUPFAM" id="SSF55874">
    <property type="entry name" value="ATPase domain of HSP90 chaperone/DNA topoisomerase II/histidine kinase"/>
    <property type="match status" value="1"/>
</dbReference>
<keyword evidence="5 8" id="KW-0418">Kinase</keyword>
<dbReference type="Proteomes" id="UP000540787">
    <property type="component" value="Unassembled WGS sequence"/>
</dbReference>
<name>A0A7X0CEH4_9BURK</name>
<sequence>MTLATDQNVDRHGISPTGLQFISIRDAVMDRWEREVRARVDGAQNLLRPVLTNTLPAFFDNIAEALSPDHPRTQAASGNNSASVHGTERARMTPFGPDQVVHEYQILRESIAVVAKGRVVLDDDHWRIIDASINAAMREAVRSFTQIHEDLRHKMAAALSHDMRTPLSVVAHGAQLMSMTADWAQVKNVAARIGTNADRLNEMMAELLDALTFQGAAKIPLHLTHFDILSLTRELGEQYGHGPHGTQVVVDVAGEPVTGHWCRASLWRALENLVNNAIKYGDGGTVSIRAHQTRGRMMLSVHNEGNAIPEEQHNRIFEYLRRETGPFSATGWGIGLPFVKAVGESHGGSVSVDSSPELGTTFLIDIPVDCRPFVGDSAQCAASA</sequence>
<dbReference type="InterPro" id="IPR003661">
    <property type="entry name" value="HisK_dim/P_dom"/>
</dbReference>
<evidence type="ECO:0000256" key="2">
    <source>
        <dbReference type="ARBA" id="ARBA00012438"/>
    </source>
</evidence>
<dbReference type="InterPro" id="IPR003594">
    <property type="entry name" value="HATPase_dom"/>
</dbReference>
<dbReference type="CDD" id="cd00075">
    <property type="entry name" value="HATPase"/>
    <property type="match status" value="1"/>
</dbReference>
<dbReference type="EMBL" id="JACHBX010000002">
    <property type="protein sequence ID" value="MBB6134113.1"/>
    <property type="molecule type" value="Genomic_DNA"/>
</dbReference>
<keyword evidence="4" id="KW-0808">Transferase</keyword>
<dbReference type="Pfam" id="PF00512">
    <property type="entry name" value="HisKA"/>
    <property type="match status" value="1"/>
</dbReference>
<proteinExistence type="predicted"/>